<keyword evidence="1" id="KW-0460">Magnesium</keyword>
<keyword evidence="1" id="KW-0547">Nucleotide-binding</keyword>
<comment type="catalytic activity">
    <reaction evidence="1">
        <text>(7R,8S)-7,8-diammoniononanoate + CO2 + ATP = (4R,5S)-dethiobiotin + ADP + phosphate + 3 H(+)</text>
        <dbReference type="Rhea" id="RHEA:15805"/>
        <dbReference type="ChEBI" id="CHEBI:15378"/>
        <dbReference type="ChEBI" id="CHEBI:16526"/>
        <dbReference type="ChEBI" id="CHEBI:30616"/>
        <dbReference type="ChEBI" id="CHEBI:43474"/>
        <dbReference type="ChEBI" id="CHEBI:149469"/>
        <dbReference type="ChEBI" id="CHEBI:149473"/>
        <dbReference type="ChEBI" id="CHEBI:456216"/>
        <dbReference type="EC" id="6.3.3.3"/>
    </reaction>
</comment>
<gene>
    <name evidence="1 2" type="primary">bioD</name>
    <name evidence="2" type="ORF">GCM10009665_36300</name>
</gene>
<evidence type="ECO:0000313" key="2">
    <source>
        <dbReference type="EMBL" id="GAA1242235.1"/>
    </source>
</evidence>
<dbReference type="Gene3D" id="3.40.50.300">
    <property type="entry name" value="P-loop containing nucleotide triphosphate hydrolases"/>
    <property type="match status" value="1"/>
</dbReference>
<dbReference type="EMBL" id="BAAALF010000059">
    <property type="protein sequence ID" value="GAA1242235.1"/>
    <property type="molecule type" value="Genomic_DNA"/>
</dbReference>
<keyword evidence="1" id="KW-0963">Cytoplasm</keyword>
<feature type="binding site" evidence="1">
    <location>
        <position position="135"/>
    </location>
    <ligand>
        <name>Mg(2+)</name>
        <dbReference type="ChEBI" id="CHEBI:18420"/>
    </ligand>
</feature>
<dbReference type="CDD" id="cd03109">
    <property type="entry name" value="DTBS"/>
    <property type="match status" value="1"/>
</dbReference>
<feature type="binding site" evidence="1">
    <location>
        <begin position="198"/>
        <end position="199"/>
    </location>
    <ligand>
        <name>ATP</name>
        <dbReference type="ChEBI" id="CHEBI:30616"/>
    </ligand>
</feature>
<comment type="cofactor">
    <cofactor evidence="1">
        <name>Mg(2+)</name>
        <dbReference type="ChEBI" id="CHEBI:18420"/>
    </cofactor>
</comment>
<feature type="active site" evidence="1">
    <location>
        <position position="38"/>
    </location>
</feature>
<dbReference type="PANTHER" id="PTHR43210:SF5">
    <property type="entry name" value="DETHIOBIOTIN SYNTHETASE"/>
    <property type="match status" value="1"/>
</dbReference>
<dbReference type="InterPro" id="IPR027417">
    <property type="entry name" value="P-loop_NTPase"/>
</dbReference>
<feature type="binding site" evidence="1">
    <location>
        <position position="42"/>
    </location>
    <ligand>
        <name>substrate</name>
    </ligand>
</feature>
<proteinExistence type="inferred from homology"/>
<comment type="pathway">
    <text evidence="1">Cofactor biosynthesis; biotin biosynthesis; biotin from 7,8-diaminononanoate: step 1/2.</text>
</comment>
<reference evidence="2 3" key="1">
    <citation type="journal article" date="2019" name="Int. J. Syst. Evol. Microbiol.">
        <title>The Global Catalogue of Microorganisms (GCM) 10K type strain sequencing project: providing services to taxonomists for standard genome sequencing and annotation.</title>
        <authorList>
            <consortium name="The Broad Institute Genomics Platform"/>
            <consortium name="The Broad Institute Genome Sequencing Center for Infectious Disease"/>
            <person name="Wu L."/>
            <person name="Ma J."/>
        </authorList>
    </citation>
    <scope>NUCLEOTIDE SEQUENCE [LARGE SCALE GENOMIC DNA]</scope>
    <source>
        <strain evidence="2 3">JCM 13004</strain>
    </source>
</reference>
<dbReference type="Pfam" id="PF13500">
    <property type="entry name" value="AAA_26"/>
    <property type="match status" value="2"/>
</dbReference>
<organism evidence="2 3">
    <name type="scientific">Kitasatospora nipponensis</name>
    <dbReference type="NCBI Taxonomy" id="258049"/>
    <lineage>
        <taxon>Bacteria</taxon>
        <taxon>Bacillati</taxon>
        <taxon>Actinomycetota</taxon>
        <taxon>Actinomycetes</taxon>
        <taxon>Kitasatosporales</taxon>
        <taxon>Streptomycetaceae</taxon>
        <taxon>Kitasatospora</taxon>
    </lineage>
</organism>
<feature type="binding site" evidence="1">
    <location>
        <begin position="135"/>
        <end position="138"/>
    </location>
    <ligand>
        <name>ATP</name>
        <dbReference type="ChEBI" id="CHEBI:30616"/>
    </ligand>
</feature>
<evidence type="ECO:0000313" key="3">
    <source>
        <dbReference type="Proteomes" id="UP001500037"/>
    </source>
</evidence>
<dbReference type="Proteomes" id="UP001500037">
    <property type="component" value="Unassembled WGS sequence"/>
</dbReference>
<comment type="subunit">
    <text evidence="1">Homodimer.</text>
</comment>
<keyword evidence="1" id="KW-0479">Metal-binding</keyword>
<comment type="similarity">
    <text evidence="1">Belongs to the dethiobiotin synthetase family.</text>
</comment>
<dbReference type="PIRSF" id="PIRSF006755">
    <property type="entry name" value="DTB_synth"/>
    <property type="match status" value="1"/>
</dbReference>
<protein>
    <recommendedName>
        <fullName evidence="1">ATP-dependent dethiobiotin synthetase BioD</fullName>
        <ecNumber evidence="1">6.3.3.3</ecNumber>
    </recommendedName>
    <alternativeName>
        <fullName evidence="1">DTB synthetase</fullName>
        <shortName evidence="1">DTBS</shortName>
    </alternativeName>
    <alternativeName>
        <fullName evidence="1">Dethiobiotin synthase</fullName>
    </alternativeName>
</protein>
<accession>A0ABN1WA75</accession>
<comment type="caution">
    <text evidence="2">The sequence shown here is derived from an EMBL/GenBank/DDBJ whole genome shotgun (WGS) entry which is preliminary data.</text>
</comment>
<dbReference type="SUPFAM" id="SSF52540">
    <property type="entry name" value="P-loop containing nucleoside triphosphate hydrolases"/>
    <property type="match status" value="1"/>
</dbReference>
<dbReference type="PANTHER" id="PTHR43210">
    <property type="entry name" value="DETHIOBIOTIN SYNTHETASE"/>
    <property type="match status" value="1"/>
</dbReference>
<keyword evidence="3" id="KW-1185">Reference proteome</keyword>
<dbReference type="HAMAP" id="MF_00336">
    <property type="entry name" value="BioD"/>
    <property type="match status" value="1"/>
</dbReference>
<comment type="caution">
    <text evidence="1">Lacks conserved residue(s) required for the propagation of feature annotation.</text>
</comment>
<sequence length="267" mass="25994">MTRLLFVTGTGTEVGKTAVTAAVSALAVRAGLRTAVLKPGQTGVAPGEAGDAEEVVRLVDAPVAGASSGGAAGGAASVGAPSGGGSLTTRELCRYPEPLAPERAAQRAGLPYLTLRQVSSTIDELTAAHDLVLVEGAGGLLVRYDADGLTLADMAGAAGAAAEVLVVASAGLGTLNTTTLTAEALRARGLRNAGVVIGSWPIAPDLATRCNLADLPRAAGAPLLGALPADATGTGGAAFAELAAAALATALGGVWDAAAFSATHRAR</sequence>
<keyword evidence="1" id="KW-0436">Ligase</keyword>
<feature type="binding site" evidence="1">
    <location>
        <position position="51"/>
    </location>
    <ligand>
        <name>Mg(2+)</name>
        <dbReference type="ChEBI" id="CHEBI:18420"/>
    </ligand>
</feature>
<keyword evidence="1" id="KW-0067">ATP-binding</keyword>
<dbReference type="InterPro" id="IPR004472">
    <property type="entry name" value="DTB_synth_BioD"/>
</dbReference>
<feature type="binding site" evidence="1">
    <location>
        <position position="51"/>
    </location>
    <ligand>
        <name>ATP</name>
        <dbReference type="ChEBI" id="CHEBI:30616"/>
    </ligand>
</feature>
<name>A0ABN1WA75_9ACTN</name>
<evidence type="ECO:0000256" key="1">
    <source>
        <dbReference type="HAMAP-Rule" id="MF_00336"/>
    </source>
</evidence>
<dbReference type="EC" id="6.3.3.3" evidence="1"/>
<dbReference type="RefSeq" id="WP_344442744.1">
    <property type="nucleotide sequence ID" value="NZ_BAAALF010000059.1"/>
</dbReference>
<feature type="binding site" evidence="1">
    <location>
        <position position="17"/>
    </location>
    <ligand>
        <name>Mg(2+)</name>
        <dbReference type="ChEBI" id="CHEBI:18420"/>
    </ligand>
</feature>
<comment type="subcellular location">
    <subcellularLocation>
        <location evidence="1">Cytoplasm</location>
    </subcellularLocation>
</comment>
<comment type="function">
    <text evidence="1">Catalyzes a mechanistically unusual reaction, the ATP-dependent insertion of CO2 between the N7 and N8 nitrogen atoms of 7,8-diaminopelargonic acid (DAPA, also called 7,8-diammoniononanoate) to form a ureido ring.</text>
</comment>
<keyword evidence="1" id="KW-0093">Biotin biosynthesis</keyword>